<protein>
    <submittedName>
        <fullName evidence="3">YafY family protein</fullName>
    </submittedName>
</protein>
<dbReference type="PANTHER" id="PTHR34580:SF3">
    <property type="entry name" value="PROTEIN PAFB"/>
    <property type="match status" value="1"/>
</dbReference>
<gene>
    <name evidence="3" type="ORF">P0Y65_01565</name>
</gene>
<name>A0AAJ5VWY1_9HYPH</name>
<dbReference type="InterPro" id="IPR036388">
    <property type="entry name" value="WH-like_DNA-bd_sf"/>
</dbReference>
<dbReference type="AlphaFoldDB" id="A0AAJ5VWY1"/>
<evidence type="ECO:0000313" key="3">
    <source>
        <dbReference type="EMBL" id="WEK04968.1"/>
    </source>
</evidence>
<sequence length="228" mass="25796">MARPDRLFRLLQAMRVMPAPITAARLAEEMDVSLRSLYRDIDSLRAAGARIEGERGYGYRLIEDYALPPQTFDRTEIEALALGLAQVRSMGDSALAGAATAVLAKIAATLPDGREQQLFHAISQVYRPDPRPQSPYIDLIRQACWNEQALRLTYADQHGAETERTILPLAMVYTDHTLTVLAWCCLREAFRMFRCERIIYALPTGASFRPRRASLLRDYLAELGKRPR</sequence>
<dbReference type="EMBL" id="CP119312">
    <property type="protein sequence ID" value="WEK04968.1"/>
    <property type="molecule type" value="Genomic_DNA"/>
</dbReference>
<reference evidence="3" key="1">
    <citation type="submission" date="2023-03" db="EMBL/GenBank/DDBJ databases">
        <title>Andean soil-derived lignocellulolytic bacterial consortium as a source of novel taxa and putative plastic-active enzymes.</title>
        <authorList>
            <person name="Diaz-Garcia L."/>
            <person name="Chuvochina M."/>
            <person name="Feuerriegel G."/>
            <person name="Bunk B."/>
            <person name="Sproer C."/>
            <person name="Streit W.R."/>
            <person name="Rodriguez L.M."/>
            <person name="Overmann J."/>
            <person name="Jimenez D.J."/>
        </authorList>
    </citation>
    <scope>NUCLEOTIDE SEQUENCE</scope>
    <source>
        <strain evidence="3">MAG 4196</strain>
    </source>
</reference>
<dbReference type="InterPro" id="IPR036390">
    <property type="entry name" value="WH_DNA-bd_sf"/>
</dbReference>
<dbReference type="Gene3D" id="1.10.10.10">
    <property type="entry name" value="Winged helix-like DNA-binding domain superfamily/Winged helix DNA-binding domain"/>
    <property type="match status" value="1"/>
</dbReference>
<evidence type="ECO:0000259" key="1">
    <source>
        <dbReference type="Pfam" id="PF08279"/>
    </source>
</evidence>
<dbReference type="Pfam" id="PF13280">
    <property type="entry name" value="WYL"/>
    <property type="match status" value="1"/>
</dbReference>
<dbReference type="InterPro" id="IPR051534">
    <property type="entry name" value="CBASS_pafABC_assoc_protein"/>
</dbReference>
<accession>A0AAJ5VWY1</accession>
<dbReference type="InterPro" id="IPR013196">
    <property type="entry name" value="HTH_11"/>
</dbReference>
<feature type="domain" description="WYL" evidence="2">
    <location>
        <begin position="136"/>
        <end position="198"/>
    </location>
</feature>
<dbReference type="Pfam" id="PF08279">
    <property type="entry name" value="HTH_11"/>
    <property type="match status" value="1"/>
</dbReference>
<proteinExistence type="predicted"/>
<dbReference type="PROSITE" id="PS52050">
    <property type="entry name" value="WYL"/>
    <property type="match status" value="1"/>
</dbReference>
<evidence type="ECO:0000313" key="4">
    <source>
        <dbReference type="Proteomes" id="UP001217476"/>
    </source>
</evidence>
<dbReference type="SUPFAM" id="SSF46785">
    <property type="entry name" value="Winged helix' DNA-binding domain"/>
    <property type="match status" value="1"/>
</dbReference>
<evidence type="ECO:0000259" key="2">
    <source>
        <dbReference type="Pfam" id="PF13280"/>
    </source>
</evidence>
<dbReference type="InterPro" id="IPR026881">
    <property type="entry name" value="WYL_dom"/>
</dbReference>
<organism evidence="3 4">
    <name type="scientific">Candidatus Devosia phytovorans</name>
    <dbReference type="NCBI Taxonomy" id="3121372"/>
    <lineage>
        <taxon>Bacteria</taxon>
        <taxon>Pseudomonadati</taxon>
        <taxon>Pseudomonadota</taxon>
        <taxon>Alphaproteobacteria</taxon>
        <taxon>Hyphomicrobiales</taxon>
        <taxon>Devosiaceae</taxon>
        <taxon>Devosia</taxon>
    </lineage>
</organism>
<dbReference type="PANTHER" id="PTHR34580">
    <property type="match status" value="1"/>
</dbReference>
<dbReference type="Proteomes" id="UP001217476">
    <property type="component" value="Chromosome"/>
</dbReference>
<feature type="domain" description="Helix-turn-helix type 11" evidence="1">
    <location>
        <begin position="6"/>
        <end position="60"/>
    </location>
</feature>